<accession>A0A841HU88</accession>
<name>A0A841HU88_9GAMM</name>
<evidence type="ECO:0000313" key="3">
    <source>
        <dbReference type="Proteomes" id="UP000588068"/>
    </source>
</evidence>
<dbReference type="InterPro" id="IPR013097">
    <property type="entry name" value="Dabb"/>
</dbReference>
<proteinExistence type="predicted"/>
<dbReference type="Gene3D" id="3.30.70.100">
    <property type="match status" value="1"/>
</dbReference>
<dbReference type="SMART" id="SM00886">
    <property type="entry name" value="Dabb"/>
    <property type="match status" value="1"/>
</dbReference>
<dbReference type="InterPro" id="IPR011008">
    <property type="entry name" value="Dimeric_a/b-barrel"/>
</dbReference>
<gene>
    <name evidence="2" type="ORF">HNQ60_005398</name>
</gene>
<dbReference type="PROSITE" id="PS51502">
    <property type="entry name" value="S_R_A_B_BARREL"/>
    <property type="match status" value="1"/>
</dbReference>
<dbReference type="RefSeq" id="WP_184335867.1">
    <property type="nucleotide sequence ID" value="NZ_JACHHZ010000008.1"/>
</dbReference>
<evidence type="ECO:0000313" key="2">
    <source>
        <dbReference type="EMBL" id="MBB6096476.1"/>
    </source>
</evidence>
<keyword evidence="3" id="KW-1185">Reference proteome</keyword>
<sequence length="100" mass="11575">MVKHLVMWRLRFAGDEERTERLGAIRRSIDALRHGVEGLKSVEIGFNESTVSDAADLVLYSEFDNWPALQAYETHPLHEQLKRLIAPIRTERRVVDYEVG</sequence>
<protein>
    <submittedName>
        <fullName evidence="2">DICT domain-containing protein</fullName>
    </submittedName>
</protein>
<dbReference type="SUPFAM" id="SSF54909">
    <property type="entry name" value="Dimeric alpha+beta barrel"/>
    <property type="match status" value="1"/>
</dbReference>
<comment type="caution">
    <text evidence="2">The sequence shown here is derived from an EMBL/GenBank/DDBJ whole genome shotgun (WGS) entry which is preliminary data.</text>
</comment>
<dbReference type="AlphaFoldDB" id="A0A841HU88"/>
<evidence type="ECO:0000259" key="1">
    <source>
        <dbReference type="PROSITE" id="PS51502"/>
    </source>
</evidence>
<dbReference type="PANTHER" id="PTHR37832:SF1">
    <property type="entry name" value="STRESS-RESPONSE A_B BARREL DOMAIN-CONTAINING PROTEIN"/>
    <property type="match status" value="1"/>
</dbReference>
<dbReference type="PANTHER" id="PTHR37832">
    <property type="entry name" value="BLL2683 PROTEIN"/>
    <property type="match status" value="1"/>
</dbReference>
<dbReference type="Proteomes" id="UP000588068">
    <property type="component" value="Unassembled WGS sequence"/>
</dbReference>
<dbReference type="EMBL" id="JACHHZ010000008">
    <property type="protein sequence ID" value="MBB6096476.1"/>
    <property type="molecule type" value="Genomic_DNA"/>
</dbReference>
<feature type="domain" description="Stress-response A/B barrel" evidence="1">
    <location>
        <begin position="2"/>
        <end position="97"/>
    </location>
</feature>
<reference evidence="2 3" key="1">
    <citation type="submission" date="2020-08" db="EMBL/GenBank/DDBJ databases">
        <title>Genomic Encyclopedia of Type Strains, Phase IV (KMG-IV): sequencing the most valuable type-strain genomes for metagenomic binning, comparative biology and taxonomic classification.</title>
        <authorList>
            <person name="Goeker M."/>
        </authorList>
    </citation>
    <scope>NUCLEOTIDE SEQUENCE [LARGE SCALE GENOMIC DNA]</scope>
    <source>
        <strain evidence="2 3">DSM 26723</strain>
    </source>
</reference>
<dbReference type="Pfam" id="PF07876">
    <property type="entry name" value="Dabb"/>
    <property type="match status" value="1"/>
</dbReference>
<organism evidence="2 3">
    <name type="scientific">Povalibacter uvarum</name>
    <dbReference type="NCBI Taxonomy" id="732238"/>
    <lineage>
        <taxon>Bacteria</taxon>
        <taxon>Pseudomonadati</taxon>
        <taxon>Pseudomonadota</taxon>
        <taxon>Gammaproteobacteria</taxon>
        <taxon>Steroidobacterales</taxon>
        <taxon>Steroidobacteraceae</taxon>
        <taxon>Povalibacter</taxon>
    </lineage>
</organism>